<evidence type="ECO:0000259" key="11">
    <source>
        <dbReference type="Pfam" id="PF00361"/>
    </source>
</evidence>
<feature type="transmembrane region" description="Helical" evidence="10">
    <location>
        <begin position="224"/>
        <end position="246"/>
    </location>
</feature>
<dbReference type="PANTHER" id="PTHR43373:SF1">
    <property type="entry name" value="NA(+)_H(+) ANTIPORTER SUBUNIT A"/>
    <property type="match status" value="1"/>
</dbReference>
<keyword evidence="6 10" id="KW-1133">Transmembrane helix</keyword>
<dbReference type="PANTHER" id="PTHR43373">
    <property type="entry name" value="NA(+)/H(+) ANTIPORTER SUBUNIT"/>
    <property type="match status" value="1"/>
</dbReference>
<keyword evidence="2" id="KW-0813">Transport</keyword>
<feature type="transmembrane region" description="Helical" evidence="10">
    <location>
        <begin position="805"/>
        <end position="824"/>
    </location>
</feature>
<dbReference type="Pfam" id="PF00662">
    <property type="entry name" value="Proton_antipo_N"/>
    <property type="match status" value="1"/>
</dbReference>
<reference evidence="16 17" key="1">
    <citation type="submission" date="2024-03" db="EMBL/GenBank/DDBJ databases">
        <title>Draft genome sequence of Pseudonocardia carboxydivorans JCM 14827.</title>
        <authorList>
            <person name="Duangmal K."/>
        </authorList>
    </citation>
    <scope>NUCLEOTIDE SEQUENCE [LARGE SCALE GENOMIC DNA]</scope>
    <source>
        <strain evidence="16 17">JCM 14827</strain>
    </source>
</reference>
<protein>
    <submittedName>
        <fullName evidence="16">Hydrogen gas-evolving membrane-bound hydrogenase subunit E</fullName>
    </submittedName>
</protein>
<organism evidence="16 17">
    <name type="scientific">Pseudonocardia alni subsp. carboxydivorans</name>
    <dbReference type="NCBI Taxonomy" id="415010"/>
    <lineage>
        <taxon>Bacteria</taxon>
        <taxon>Bacillati</taxon>
        <taxon>Actinomycetota</taxon>
        <taxon>Actinomycetes</taxon>
        <taxon>Pseudonocardiales</taxon>
        <taxon>Pseudonocardiaceae</taxon>
        <taxon>Pseudonocardia</taxon>
    </lineage>
</organism>
<evidence type="ECO:0000256" key="8">
    <source>
        <dbReference type="ARBA" id="ARBA00023136"/>
    </source>
</evidence>
<evidence type="ECO:0000259" key="15">
    <source>
        <dbReference type="Pfam" id="PF20501"/>
    </source>
</evidence>
<feature type="domain" description="Na+/H+ antiporter MnhB subunit-related protein" evidence="13">
    <location>
        <begin position="778"/>
        <end position="892"/>
    </location>
</feature>
<dbReference type="InterPro" id="IPR050616">
    <property type="entry name" value="CPA3_Na-H_Antiporter_A"/>
</dbReference>
<keyword evidence="5 9" id="KW-0812">Transmembrane</keyword>
<comment type="caution">
    <text evidence="16">The sequence shown here is derived from an EMBL/GenBank/DDBJ whole genome shotgun (WGS) entry which is preliminary data.</text>
</comment>
<evidence type="ECO:0000256" key="9">
    <source>
        <dbReference type="RuleBase" id="RU000320"/>
    </source>
</evidence>
<evidence type="ECO:0000259" key="13">
    <source>
        <dbReference type="Pfam" id="PF04039"/>
    </source>
</evidence>
<dbReference type="PRINTS" id="PR01434">
    <property type="entry name" value="NADHDHGNASE5"/>
</dbReference>
<feature type="transmembrane region" description="Helical" evidence="10">
    <location>
        <begin position="103"/>
        <end position="124"/>
    </location>
</feature>
<dbReference type="EMBL" id="JBBPIX010000020">
    <property type="protein sequence ID" value="MEK6467067.1"/>
    <property type="molecule type" value="Genomic_DNA"/>
</dbReference>
<dbReference type="Pfam" id="PF13244">
    <property type="entry name" value="MbhD"/>
    <property type="match status" value="1"/>
</dbReference>
<dbReference type="InterPro" id="IPR046806">
    <property type="entry name" value="MrpA_C/MbhE"/>
</dbReference>
<feature type="transmembrane region" description="Helical" evidence="10">
    <location>
        <begin position="874"/>
        <end position="894"/>
    </location>
</feature>
<proteinExistence type="predicted"/>
<feature type="domain" description="MrpA C-terminal/MbhE" evidence="15">
    <location>
        <begin position="674"/>
        <end position="757"/>
    </location>
</feature>
<evidence type="ECO:0000256" key="2">
    <source>
        <dbReference type="ARBA" id="ARBA00022448"/>
    </source>
</evidence>
<comment type="subcellular location">
    <subcellularLocation>
        <location evidence="1">Cell membrane</location>
        <topology evidence="1">Multi-pass membrane protein</topology>
    </subcellularLocation>
    <subcellularLocation>
        <location evidence="9">Membrane</location>
        <topology evidence="9">Multi-pass membrane protein</topology>
    </subcellularLocation>
</comment>
<evidence type="ECO:0000256" key="6">
    <source>
        <dbReference type="ARBA" id="ARBA00022989"/>
    </source>
</evidence>
<dbReference type="InterPro" id="IPR001750">
    <property type="entry name" value="ND/Mrp_TM"/>
</dbReference>
<evidence type="ECO:0000256" key="7">
    <source>
        <dbReference type="ARBA" id="ARBA00023065"/>
    </source>
</evidence>
<keyword evidence="4" id="KW-1003">Cell membrane</keyword>
<gene>
    <name evidence="16" type="primary">mbhE</name>
    <name evidence="16" type="ORF">WG925_25305</name>
</gene>
<feature type="transmembrane region" description="Helical" evidence="10">
    <location>
        <begin position="594"/>
        <end position="610"/>
    </location>
</feature>
<feature type="transmembrane region" description="Helical" evidence="10">
    <location>
        <begin position="736"/>
        <end position="756"/>
    </location>
</feature>
<dbReference type="InterPro" id="IPR007182">
    <property type="entry name" value="MnhB"/>
</dbReference>
<keyword evidence="8 10" id="KW-0472">Membrane</keyword>
<evidence type="ECO:0000313" key="17">
    <source>
        <dbReference type="Proteomes" id="UP001367513"/>
    </source>
</evidence>
<feature type="domain" description="MrpA C-terminal/MbhD" evidence="14">
    <location>
        <begin position="600"/>
        <end position="661"/>
    </location>
</feature>
<feature type="transmembrane region" description="Helical" evidence="10">
    <location>
        <begin position="320"/>
        <end position="344"/>
    </location>
</feature>
<feature type="transmembrane region" description="Helical" evidence="10">
    <location>
        <begin position="489"/>
        <end position="513"/>
    </location>
</feature>
<keyword evidence="17" id="KW-1185">Reference proteome</keyword>
<feature type="domain" description="NADH:quinone oxidoreductase/Mrp antiporter transmembrane" evidence="11">
    <location>
        <begin position="126"/>
        <end position="399"/>
    </location>
</feature>
<name>A0ABU9AMJ9_PSEA5</name>
<feature type="transmembrane region" description="Helical" evidence="10">
    <location>
        <begin position="161"/>
        <end position="184"/>
    </location>
</feature>
<feature type="transmembrane region" description="Helical" evidence="10">
    <location>
        <begin position="196"/>
        <end position="217"/>
    </location>
</feature>
<feature type="transmembrane region" description="Helical" evidence="10">
    <location>
        <begin position="130"/>
        <end position="149"/>
    </location>
</feature>
<dbReference type="Proteomes" id="UP001367513">
    <property type="component" value="Unassembled WGS sequence"/>
</dbReference>
<dbReference type="InterPro" id="IPR001516">
    <property type="entry name" value="Proton_antipo_N"/>
</dbReference>
<evidence type="ECO:0000259" key="14">
    <source>
        <dbReference type="Pfam" id="PF13244"/>
    </source>
</evidence>
<evidence type="ECO:0000256" key="4">
    <source>
        <dbReference type="ARBA" id="ARBA00022475"/>
    </source>
</evidence>
<feature type="transmembrane region" description="Helical" evidence="10">
    <location>
        <begin position="561"/>
        <end position="582"/>
    </location>
</feature>
<feature type="transmembrane region" description="Helical" evidence="10">
    <location>
        <begin position="404"/>
        <end position="425"/>
    </location>
</feature>
<evidence type="ECO:0000256" key="3">
    <source>
        <dbReference type="ARBA" id="ARBA00022449"/>
    </source>
</evidence>
<feature type="transmembrane region" description="Helical" evidence="10">
    <location>
        <begin position="845"/>
        <end position="868"/>
    </location>
</feature>
<feature type="transmembrane region" description="Helical" evidence="10">
    <location>
        <begin position="266"/>
        <end position="288"/>
    </location>
</feature>
<dbReference type="Pfam" id="PF04039">
    <property type="entry name" value="MnhB"/>
    <property type="match status" value="1"/>
</dbReference>
<feature type="transmembrane region" description="Helical" evidence="10">
    <location>
        <begin position="295"/>
        <end position="314"/>
    </location>
</feature>
<feature type="transmembrane region" description="Helical" evidence="10">
    <location>
        <begin position="680"/>
        <end position="698"/>
    </location>
</feature>
<feature type="transmembrane region" description="Helical" evidence="10">
    <location>
        <begin position="641"/>
        <end position="660"/>
    </location>
</feature>
<feature type="transmembrane region" description="Helical" evidence="10">
    <location>
        <begin position="76"/>
        <end position="96"/>
    </location>
</feature>
<evidence type="ECO:0000256" key="5">
    <source>
        <dbReference type="ARBA" id="ARBA00022692"/>
    </source>
</evidence>
<feature type="transmembrane region" description="Helical" evidence="10">
    <location>
        <begin position="446"/>
        <end position="469"/>
    </location>
</feature>
<dbReference type="Pfam" id="PF20501">
    <property type="entry name" value="MbhE"/>
    <property type="match status" value="1"/>
</dbReference>
<evidence type="ECO:0000313" key="16">
    <source>
        <dbReference type="EMBL" id="MEK6467067.1"/>
    </source>
</evidence>
<feature type="domain" description="NADH-Ubiquinone oxidoreductase (complex I) chain 5 N-terminal" evidence="12">
    <location>
        <begin position="63"/>
        <end position="101"/>
    </location>
</feature>
<evidence type="ECO:0000259" key="12">
    <source>
        <dbReference type="Pfam" id="PF00662"/>
    </source>
</evidence>
<feature type="transmembrane region" description="Helical" evidence="10">
    <location>
        <begin position="777"/>
        <end position="799"/>
    </location>
</feature>
<accession>A0ABU9AMJ9</accession>
<feature type="transmembrane region" description="Helical" evidence="10">
    <location>
        <begin position="365"/>
        <end position="384"/>
    </location>
</feature>
<dbReference type="InterPro" id="IPR025383">
    <property type="entry name" value="MrpA_C/MbhD"/>
</dbReference>
<keyword evidence="7" id="KW-0406">Ion transport</keyword>
<evidence type="ECO:0000256" key="1">
    <source>
        <dbReference type="ARBA" id="ARBA00004651"/>
    </source>
</evidence>
<sequence>MIPLVTLGGAVALALLAPVLARLLGRNAGYPLAAGLAALAVYANTAAGDVVRGEVLTAGVSWMPSLGISFGLRMDGLSLLFVTIVLGVGALVMAYCPRYLESYYPIGTVYGLLTGFAAAMIGLVTANDLVLLYVFWELTTVLSFLLVNTAGPAAALPAGRALVVTATGGFALLGAVVMIGVAAGSTSLDVVLADPGAVLASPLALPAGALLILAAATKSAQLPFTFWLPGAMVAMTPISAYLHAATMVKAGIYLLMRFTPVYVPSVAWSAVLVPLGLATAVVGAVLALREHDLKAVLAHSTVSQLGLLTAAIGVGTSYALSAAVLHTFAHALFKATLFMLVGIIDKEAGSRDVRELGGLRKVMPVTAALTGVAALSMAGVPPLLGFVSKENLYEGFLEADFAPGAGPVAAAVAVVASALTFAYSARIVHGAFGGRLSQPGLYEPSWAFLAPAAVAALLGLVLGPAVRVLNPLTDRAARDLDPGSEPVTFVLWPGFGTALVLSVLTVAGGYALFHWRDRVDRALERLPVPDGAAVFDRIRAGVLALGARVGRPDTDPSPAAVLARPVLALPVLAVAAGVALPALPPFPAPVTRPLDWVVVVLVLATVAGAVTTRSATAALALTGFGGLATALWLLLAGAPDVAMTLLLVEVLTTVVAVLVLRGRGVRLHRPARWRRAPAAVAALAAGLSLGAATFVLTGRREPSPVGGYLLDTAEAATGGTNVVNTILVDFRGMDTFGEAVVVGAAALGLLVLIRRGEAGTEGSTRRRVATDGPADTIVMRVASRVLAPLMLVMSLFLLWRGHDEPGGGFISSLVGGVAIVFLRLAHRGDAWALRLRPEPLVGSGLLLSLLTGIAVYPLGLPFLTPVYLPGGVLLSSFVFDLGIYLMVVGLIVAATDRIGGRARTGSLLGSSR</sequence>
<evidence type="ECO:0000256" key="10">
    <source>
        <dbReference type="SAM" id="Phobius"/>
    </source>
</evidence>
<feature type="transmembrane region" description="Helical" evidence="10">
    <location>
        <begin position="617"/>
        <end position="635"/>
    </location>
</feature>
<dbReference type="RefSeq" id="WP_346106222.1">
    <property type="nucleotide sequence ID" value="NZ_BAAAOD010000056.1"/>
</dbReference>
<dbReference type="Pfam" id="PF00361">
    <property type="entry name" value="Proton_antipo_M"/>
    <property type="match status" value="1"/>
</dbReference>
<keyword evidence="3" id="KW-0050">Antiport</keyword>